<organism evidence="3 4">
    <name type="scientific">Weissella muntiaci</name>
    <dbReference type="NCBI Taxonomy" id="2508881"/>
    <lineage>
        <taxon>Bacteria</taxon>
        <taxon>Bacillati</taxon>
        <taxon>Bacillota</taxon>
        <taxon>Bacilli</taxon>
        <taxon>Lactobacillales</taxon>
        <taxon>Lactobacillaceae</taxon>
        <taxon>Weissella</taxon>
    </lineage>
</organism>
<keyword evidence="1" id="KW-0732">Signal</keyword>
<dbReference type="RefSeq" id="WP_148623605.1">
    <property type="nucleotide sequence ID" value="NZ_SDGZ01000024.1"/>
</dbReference>
<comment type="caution">
    <text evidence="3">The sequence shown here is derived from an EMBL/GenBank/DDBJ whole genome shotgun (WGS) entry which is preliminary data.</text>
</comment>
<dbReference type="Proteomes" id="UP000371977">
    <property type="component" value="Unassembled WGS sequence"/>
</dbReference>
<gene>
    <name evidence="3" type="ORF">ESZ50_10085</name>
</gene>
<reference evidence="3 4" key="1">
    <citation type="submission" date="2019-01" db="EMBL/GenBank/DDBJ databases">
        <title>Weissella sp. nov., a novel lactic acid bacterium isolated from animal feces.</title>
        <authorList>
            <person name="Wang L.-T."/>
        </authorList>
    </citation>
    <scope>NUCLEOTIDE SEQUENCE [LARGE SCALE GENOMIC DNA]</scope>
    <source>
        <strain evidence="3 4">8H-2</strain>
    </source>
</reference>
<evidence type="ECO:0000256" key="1">
    <source>
        <dbReference type="ARBA" id="ARBA00022729"/>
    </source>
</evidence>
<dbReference type="AlphaFoldDB" id="A0A6C2C2U5"/>
<dbReference type="EMBL" id="SDGZ01000024">
    <property type="protein sequence ID" value="TYC48112.1"/>
    <property type="molecule type" value="Genomic_DNA"/>
</dbReference>
<proteinExistence type="predicted"/>
<dbReference type="OrthoDB" id="2220766at2"/>
<evidence type="ECO:0000256" key="2">
    <source>
        <dbReference type="SAM" id="MobiDB-lite"/>
    </source>
</evidence>
<sequence length="142" mass="14920">MKDKVKKPFYKRIWVWVIALLVIGGIASSQGSSTSDSSSSSSAKSSSVSSASSSSVTSQKWTLADYDALAVGDTLSGVGGANYDDIVAKFGKPDTSSDTQSGDYSMRSADWTSLTDGSVFLTFTKQADGTWLLSSKTSSDLK</sequence>
<accession>A0A6C2C2U5</accession>
<evidence type="ECO:0000313" key="3">
    <source>
        <dbReference type="EMBL" id="TYC48112.1"/>
    </source>
</evidence>
<dbReference type="InterPro" id="IPR037873">
    <property type="entry name" value="BamE-like"/>
</dbReference>
<feature type="region of interest" description="Disordered" evidence="2">
    <location>
        <begin position="29"/>
        <end position="59"/>
    </location>
</feature>
<dbReference type="Gene3D" id="3.30.1450.10">
    <property type="match status" value="1"/>
</dbReference>
<evidence type="ECO:0000313" key="4">
    <source>
        <dbReference type="Proteomes" id="UP000371977"/>
    </source>
</evidence>
<name>A0A6C2C2U5_9LACO</name>
<protein>
    <submittedName>
        <fullName evidence="3">Uncharacterized protein</fullName>
    </submittedName>
</protein>
<keyword evidence="4" id="KW-1185">Reference proteome</keyword>